<dbReference type="InterPro" id="IPR036582">
    <property type="entry name" value="Mao_N_sf"/>
</dbReference>
<evidence type="ECO:0008006" key="6">
    <source>
        <dbReference type="Google" id="ProtNLM"/>
    </source>
</evidence>
<dbReference type="InterPro" id="IPR052173">
    <property type="entry name" value="Beta-lactam_resp_regulator"/>
</dbReference>
<feature type="transmembrane region" description="Helical" evidence="1">
    <location>
        <begin position="38"/>
        <end position="56"/>
    </location>
</feature>
<organism evidence="4 5">
    <name type="scientific">Qingrenia yutianensis</name>
    <dbReference type="NCBI Taxonomy" id="2763676"/>
    <lineage>
        <taxon>Bacteria</taxon>
        <taxon>Bacillati</taxon>
        <taxon>Bacillota</taxon>
        <taxon>Clostridia</taxon>
        <taxon>Eubacteriales</taxon>
        <taxon>Oscillospiraceae</taxon>
        <taxon>Qingrenia</taxon>
    </lineage>
</organism>
<evidence type="ECO:0000256" key="1">
    <source>
        <dbReference type="SAM" id="Phobius"/>
    </source>
</evidence>
<dbReference type="Pfam" id="PF07833">
    <property type="entry name" value="Cu_amine_oxidN1"/>
    <property type="match status" value="1"/>
</dbReference>
<keyword evidence="1" id="KW-0472">Membrane</keyword>
<dbReference type="PANTHER" id="PTHR34978:SF3">
    <property type="entry name" value="SLR0241 PROTEIN"/>
    <property type="match status" value="1"/>
</dbReference>
<dbReference type="AlphaFoldDB" id="A0A926ITC5"/>
<dbReference type="PANTHER" id="PTHR34978">
    <property type="entry name" value="POSSIBLE SENSOR-TRANSDUCER PROTEIN BLAR"/>
    <property type="match status" value="1"/>
</dbReference>
<dbReference type="InterPro" id="IPR008756">
    <property type="entry name" value="Peptidase_M56"/>
</dbReference>
<keyword evidence="5" id="KW-1185">Reference proteome</keyword>
<reference evidence="4" key="1">
    <citation type="submission" date="2020-08" db="EMBL/GenBank/DDBJ databases">
        <title>Genome public.</title>
        <authorList>
            <person name="Liu C."/>
            <person name="Sun Q."/>
        </authorList>
    </citation>
    <scope>NUCLEOTIDE SEQUENCE</scope>
    <source>
        <strain evidence="4">NSJ-50</strain>
    </source>
</reference>
<feature type="domain" description="Copper amine oxidase-like N-terminal" evidence="3">
    <location>
        <begin position="346"/>
        <end position="387"/>
    </location>
</feature>
<dbReference type="Proteomes" id="UP000647416">
    <property type="component" value="Unassembled WGS sequence"/>
</dbReference>
<dbReference type="EMBL" id="JACRTE010000019">
    <property type="protein sequence ID" value="MBC8597269.1"/>
    <property type="molecule type" value="Genomic_DNA"/>
</dbReference>
<dbReference type="InterPro" id="IPR012854">
    <property type="entry name" value="Cu_amine_oxidase-like_N"/>
</dbReference>
<feature type="transmembrane region" description="Helical" evidence="1">
    <location>
        <begin position="6"/>
        <end position="26"/>
    </location>
</feature>
<evidence type="ECO:0000259" key="2">
    <source>
        <dbReference type="Pfam" id="PF05569"/>
    </source>
</evidence>
<evidence type="ECO:0000259" key="3">
    <source>
        <dbReference type="Pfam" id="PF07833"/>
    </source>
</evidence>
<dbReference type="RefSeq" id="WP_262432582.1">
    <property type="nucleotide sequence ID" value="NZ_JACRTE010000019.1"/>
</dbReference>
<sequence>MIGELFKALLITSLAGSALAAVISIFRPITKKLFGYSWHYYIWLCVLFVMLMPVRFNVNTMPAPNITTQTIQTQQEAVSEQPETTENVVQTAPTQKPQLLQRATVIWDRIIYNRMNILAYLWLTGTIALMLLNVVRYVRLNIKIRKTGEVIYCPETREYTDRRINVRVWENVASPFITGIFRPTLILPKTELSGEQLHNILRHEITHFKRHDILYKWFAELVKCIHWFNPISWYVSKQIASECEISCDMAVTKNMTGSEEMSYINTILSLLPTGKSKQLPLTTQMASSKKFLKRRFAMIKNKKTTSRFMSVISAVIAAIMLSTTVFASGVLSDLTTDDYTIEILNNGEKIELKNKPFIENGEVYVPLRETLEKLGFDKSNSNIVWKDGKVGLSLVQTNGNAGAYCIKIGHHGVWCSQESTVLDDTALDYIIDNSRGYIDGPNSVPHILKNSFTYISIEYFDYIVYRFLNVRDENNELYKITYNTYDKSGNIIDYSGFYHIVMGEYTIKIPESWEGKYYIHSGNNAVNFVQKATYDKYGEGSGTLFKIEKTRADNADEILNMLGGSRLLYKDDLYAYIFEVPTDVQYPTWEGRDENDIEIAAEYEKMFKDVAQIAGSFRDESNAEHLSYEEMKKLQAEVDIGHFPWRLDPNAVILEFMDKQGLSGGKITALAGAETVSATYVCNNIEYEIELYRPIYKWEQGILVVKNFLKK</sequence>
<dbReference type="CDD" id="cd07341">
    <property type="entry name" value="M56_BlaR1_MecR1_like"/>
    <property type="match status" value="1"/>
</dbReference>
<dbReference type="SUPFAM" id="SSF55383">
    <property type="entry name" value="Copper amine oxidase, domain N"/>
    <property type="match status" value="1"/>
</dbReference>
<accession>A0A926ITC5</accession>
<name>A0A926ITC5_9FIRM</name>
<keyword evidence="1" id="KW-1133">Transmembrane helix</keyword>
<evidence type="ECO:0000313" key="5">
    <source>
        <dbReference type="Proteomes" id="UP000647416"/>
    </source>
</evidence>
<keyword evidence="1" id="KW-0812">Transmembrane</keyword>
<feature type="transmembrane region" description="Helical" evidence="1">
    <location>
        <begin position="308"/>
        <end position="331"/>
    </location>
</feature>
<feature type="transmembrane region" description="Helical" evidence="1">
    <location>
        <begin position="117"/>
        <end position="138"/>
    </location>
</feature>
<comment type="caution">
    <text evidence="4">The sequence shown here is derived from an EMBL/GenBank/DDBJ whole genome shotgun (WGS) entry which is preliminary data.</text>
</comment>
<protein>
    <recommendedName>
        <fullName evidence="6">Peptidase M56 domain-containing protein</fullName>
    </recommendedName>
</protein>
<proteinExistence type="predicted"/>
<evidence type="ECO:0000313" key="4">
    <source>
        <dbReference type="EMBL" id="MBC8597269.1"/>
    </source>
</evidence>
<gene>
    <name evidence="4" type="ORF">H8706_10395</name>
</gene>
<feature type="domain" description="Peptidase M56" evidence="2">
    <location>
        <begin position="9"/>
        <end position="299"/>
    </location>
</feature>
<dbReference type="Pfam" id="PF05569">
    <property type="entry name" value="Peptidase_M56"/>
    <property type="match status" value="1"/>
</dbReference>